<name>A0AAJ0I169_9PEZI</name>
<evidence type="ECO:0000256" key="7">
    <source>
        <dbReference type="ARBA" id="ARBA00022622"/>
    </source>
</evidence>
<dbReference type="GeneID" id="87871572"/>
<comment type="subcellular location">
    <subcellularLocation>
        <location evidence="1">Cell membrane</location>
        <topology evidence="1">Lipid-anchor</topology>
        <topology evidence="1">GPI-anchor</topology>
    </subcellularLocation>
    <subcellularLocation>
        <location evidence="2">Secreted</location>
    </subcellularLocation>
</comment>
<dbReference type="GO" id="GO:0098552">
    <property type="term" value="C:side of membrane"/>
    <property type="evidence" value="ECO:0007669"/>
    <property type="project" value="UniProtKB-KW"/>
</dbReference>
<evidence type="ECO:0000256" key="12">
    <source>
        <dbReference type="ARBA" id="ARBA00023157"/>
    </source>
</evidence>
<evidence type="ECO:0000256" key="14">
    <source>
        <dbReference type="ARBA" id="ARBA00023288"/>
    </source>
</evidence>
<feature type="compositionally biased region" description="Polar residues" evidence="16">
    <location>
        <begin position="184"/>
        <end position="195"/>
    </location>
</feature>
<feature type="compositionally biased region" description="Basic and acidic residues" evidence="16">
    <location>
        <begin position="197"/>
        <end position="206"/>
    </location>
</feature>
<evidence type="ECO:0000256" key="2">
    <source>
        <dbReference type="ARBA" id="ARBA00004613"/>
    </source>
</evidence>
<keyword evidence="11 17" id="KW-0472">Membrane</keyword>
<evidence type="ECO:0000256" key="13">
    <source>
        <dbReference type="ARBA" id="ARBA00023180"/>
    </source>
</evidence>
<dbReference type="RefSeq" id="XP_062689397.1">
    <property type="nucleotide sequence ID" value="XM_062833950.1"/>
</dbReference>
<reference evidence="20 21" key="1">
    <citation type="journal article" date="2023" name="Mol. Phylogenet. Evol.">
        <title>Genome-scale phylogeny and comparative genomics of the fungal order Sordariales.</title>
        <authorList>
            <person name="Hensen N."/>
            <person name="Bonometti L."/>
            <person name="Westerberg I."/>
            <person name="Brannstrom I.O."/>
            <person name="Guillou S."/>
            <person name="Cros-Aarteil S."/>
            <person name="Calhoun S."/>
            <person name="Haridas S."/>
            <person name="Kuo A."/>
            <person name="Mondo S."/>
            <person name="Pangilinan J."/>
            <person name="Riley R."/>
            <person name="LaButti K."/>
            <person name="Andreopoulos B."/>
            <person name="Lipzen A."/>
            <person name="Chen C."/>
            <person name="Yan M."/>
            <person name="Daum C."/>
            <person name="Ng V."/>
            <person name="Clum A."/>
            <person name="Steindorff A."/>
            <person name="Ohm R.A."/>
            <person name="Martin F."/>
            <person name="Silar P."/>
            <person name="Natvig D.O."/>
            <person name="Lalanne C."/>
            <person name="Gautier V."/>
            <person name="Ament-Velasquez S.L."/>
            <person name="Kruys A."/>
            <person name="Hutchinson M.I."/>
            <person name="Powell A.J."/>
            <person name="Barry K."/>
            <person name="Miller A.N."/>
            <person name="Grigoriev I.V."/>
            <person name="Debuchy R."/>
            <person name="Gladieux P."/>
            <person name="Hiltunen Thoren M."/>
            <person name="Johannesson H."/>
        </authorList>
    </citation>
    <scope>NUCLEOTIDE SEQUENCE [LARGE SCALE GENOMIC DNA]</scope>
    <source>
        <strain evidence="20 21">FGSC 10403</strain>
    </source>
</reference>
<dbReference type="PANTHER" id="PTHR37928">
    <property type="entry name" value="CFEM DOMAIN PROTEIN (AFU_ORTHOLOGUE AFUA_6G14090)"/>
    <property type="match status" value="1"/>
</dbReference>
<evidence type="ECO:0000256" key="18">
    <source>
        <dbReference type="SAM" id="SignalP"/>
    </source>
</evidence>
<keyword evidence="5" id="KW-0964">Secreted</keyword>
<evidence type="ECO:0000259" key="19">
    <source>
        <dbReference type="PROSITE" id="PS52012"/>
    </source>
</evidence>
<evidence type="ECO:0000256" key="15">
    <source>
        <dbReference type="PROSITE-ProRule" id="PRU01356"/>
    </source>
</evidence>
<feature type="region of interest" description="Disordered" evidence="16">
    <location>
        <begin position="104"/>
        <end position="208"/>
    </location>
</feature>
<evidence type="ECO:0000256" key="10">
    <source>
        <dbReference type="ARBA" id="ARBA00023004"/>
    </source>
</evidence>
<keyword evidence="13" id="KW-0325">Glycoprotein</keyword>
<dbReference type="InterPro" id="IPR051735">
    <property type="entry name" value="CFEM_domain"/>
</dbReference>
<comment type="caution">
    <text evidence="20">The sequence shown here is derived from an EMBL/GenBank/DDBJ whole genome shotgun (WGS) entry which is preliminary data.</text>
</comment>
<dbReference type="AlphaFoldDB" id="A0AAJ0I169"/>
<feature type="domain" description="CFEM" evidence="19">
    <location>
        <begin position="1"/>
        <end position="124"/>
    </location>
</feature>
<feature type="compositionally biased region" description="Low complexity" evidence="16">
    <location>
        <begin position="104"/>
        <end position="176"/>
    </location>
</feature>
<dbReference type="EMBL" id="JAULSX010000008">
    <property type="protein sequence ID" value="KAK3486840.1"/>
    <property type="molecule type" value="Genomic_DNA"/>
</dbReference>
<proteinExistence type="inferred from homology"/>
<evidence type="ECO:0000256" key="9">
    <source>
        <dbReference type="ARBA" id="ARBA00022729"/>
    </source>
</evidence>
<keyword evidence="12" id="KW-1015">Disulfide bond</keyword>
<evidence type="ECO:0000313" key="21">
    <source>
        <dbReference type="Proteomes" id="UP001285908"/>
    </source>
</evidence>
<evidence type="ECO:0000256" key="17">
    <source>
        <dbReference type="SAM" id="Phobius"/>
    </source>
</evidence>
<feature type="chain" id="PRO_5042485252" description="CFEM domain-containing protein" evidence="18">
    <location>
        <begin position="19"/>
        <end position="307"/>
    </location>
</feature>
<evidence type="ECO:0000256" key="16">
    <source>
        <dbReference type="SAM" id="MobiDB-lite"/>
    </source>
</evidence>
<keyword evidence="14" id="KW-0449">Lipoprotein</keyword>
<evidence type="ECO:0000313" key="20">
    <source>
        <dbReference type="EMBL" id="KAK3486840.1"/>
    </source>
</evidence>
<keyword evidence="8" id="KW-0479">Metal-binding</keyword>
<feature type="transmembrane region" description="Helical" evidence="17">
    <location>
        <begin position="218"/>
        <end position="238"/>
    </location>
</feature>
<dbReference type="PANTHER" id="PTHR37928:SF1">
    <property type="entry name" value="CFEM DOMAIN PROTEIN (AFU_ORTHOLOGUE AFUA_6G14090)"/>
    <property type="match status" value="1"/>
</dbReference>
<dbReference type="GO" id="GO:0005886">
    <property type="term" value="C:plasma membrane"/>
    <property type="evidence" value="ECO:0007669"/>
    <property type="project" value="UniProtKB-SubCell"/>
</dbReference>
<dbReference type="GO" id="GO:0046872">
    <property type="term" value="F:metal ion binding"/>
    <property type="evidence" value="ECO:0007669"/>
    <property type="project" value="UniProtKB-KW"/>
</dbReference>
<keyword evidence="6" id="KW-0349">Heme</keyword>
<gene>
    <name evidence="20" type="ORF">B0T23DRAFT_234645</name>
</gene>
<keyword evidence="21" id="KW-1185">Reference proteome</keyword>
<dbReference type="GO" id="GO:0005576">
    <property type="term" value="C:extracellular region"/>
    <property type="evidence" value="ECO:0007669"/>
    <property type="project" value="UniProtKB-SubCell"/>
</dbReference>
<sequence length="307" mass="30103">MLVIKSLALLAAAVLVTGQSIDSLPTCAQNCYYSSRDGFAQCTGADQGNMACLCPKTEFFSAIHDCASQACQAEYGADANGYADSAVTAAQAVCATATASAGAPPATSVAPANSDAAAPPASTTVPGSSAAASAVPSAAPTSVPTDAGATSATAPSTGAASTTEGSASATSTGAGAIAPVPTEGSGTTSVSSPAPTSDDKGEDDHAAGGLSSGAKAGIGAGIGVGALVLLIAVALVLFRKRSTTKDHIKIADPVAGGGNFGSDPYNHNNFSKVTSHGGMTMMSENELELKTHRYEDMVPRAQPRNMV</sequence>
<evidence type="ECO:0000256" key="5">
    <source>
        <dbReference type="ARBA" id="ARBA00022525"/>
    </source>
</evidence>
<evidence type="ECO:0000256" key="3">
    <source>
        <dbReference type="ARBA" id="ARBA00010031"/>
    </source>
</evidence>
<organism evidence="20 21">
    <name type="scientific">Neurospora hispaniola</name>
    <dbReference type="NCBI Taxonomy" id="588809"/>
    <lineage>
        <taxon>Eukaryota</taxon>
        <taxon>Fungi</taxon>
        <taxon>Dikarya</taxon>
        <taxon>Ascomycota</taxon>
        <taxon>Pezizomycotina</taxon>
        <taxon>Sordariomycetes</taxon>
        <taxon>Sordariomycetidae</taxon>
        <taxon>Sordariales</taxon>
        <taxon>Sordariaceae</taxon>
        <taxon>Neurospora</taxon>
    </lineage>
</organism>
<dbReference type="PROSITE" id="PS52012">
    <property type="entry name" value="CFEM"/>
    <property type="match status" value="1"/>
</dbReference>
<dbReference type="Proteomes" id="UP001285908">
    <property type="component" value="Unassembled WGS sequence"/>
</dbReference>
<comment type="similarity">
    <text evidence="3">Belongs to the RBT5 family.</text>
</comment>
<keyword evidence="9 18" id="KW-0732">Signal</keyword>
<dbReference type="Pfam" id="PF05730">
    <property type="entry name" value="CFEM"/>
    <property type="match status" value="1"/>
</dbReference>
<keyword evidence="17" id="KW-1133">Transmembrane helix</keyword>
<comment type="caution">
    <text evidence="15">Lacks conserved residue(s) required for the propagation of feature annotation.</text>
</comment>
<evidence type="ECO:0000256" key="1">
    <source>
        <dbReference type="ARBA" id="ARBA00004609"/>
    </source>
</evidence>
<evidence type="ECO:0000256" key="6">
    <source>
        <dbReference type="ARBA" id="ARBA00022617"/>
    </source>
</evidence>
<keyword evidence="17" id="KW-0812">Transmembrane</keyword>
<keyword evidence="10" id="KW-0408">Iron</keyword>
<keyword evidence="4" id="KW-1003">Cell membrane</keyword>
<dbReference type="InterPro" id="IPR008427">
    <property type="entry name" value="Extracellular_membr_CFEM_dom"/>
</dbReference>
<accession>A0AAJ0I169</accession>
<evidence type="ECO:0000256" key="4">
    <source>
        <dbReference type="ARBA" id="ARBA00022475"/>
    </source>
</evidence>
<keyword evidence="7" id="KW-0336">GPI-anchor</keyword>
<feature type="signal peptide" evidence="18">
    <location>
        <begin position="1"/>
        <end position="18"/>
    </location>
</feature>
<protein>
    <recommendedName>
        <fullName evidence="19">CFEM domain-containing protein</fullName>
    </recommendedName>
</protein>
<evidence type="ECO:0000256" key="8">
    <source>
        <dbReference type="ARBA" id="ARBA00022723"/>
    </source>
</evidence>
<evidence type="ECO:0000256" key="11">
    <source>
        <dbReference type="ARBA" id="ARBA00023136"/>
    </source>
</evidence>